<feature type="domain" description="Transposase DDE" evidence="1">
    <location>
        <begin position="9"/>
        <end position="307"/>
    </location>
</feature>
<dbReference type="Pfam" id="PF13701">
    <property type="entry name" value="DDE_Tnp_1_4"/>
    <property type="match status" value="1"/>
</dbReference>
<dbReference type="OrthoDB" id="3718343at2"/>
<dbReference type="AlphaFoldDB" id="A0A5B0DM35"/>
<evidence type="ECO:0000313" key="2">
    <source>
        <dbReference type="EMBL" id="KAA0967947.1"/>
    </source>
</evidence>
<dbReference type="InterPro" id="IPR025668">
    <property type="entry name" value="Tnp_DDE_dom"/>
</dbReference>
<proteinExistence type="predicted"/>
<protein>
    <submittedName>
        <fullName evidence="2">IS1380 family transposase</fullName>
    </submittedName>
</protein>
<sequence length="379" mass="40777">MQVSHTLPSMSVSFDDPNLIGAAGLVPVMALAREAGLAELVDQWVKMPTDKGSNAGLKLSALVGGMVAGADSIDDMDILRHGAMKKLFTGCYAPSTLGSYLRSFTFGHVRQLQTASTRFLENLGHKVPLLGTVKSEDFVFIDIDDTIIEVHGYKKQGAGFGYSGVRGLNALLGIVSCAGHAPVIVAQRLRKGSASSARGAASFVAESLRTGRKLTSTGRFLLRADSAYYNQSAVAAALAQGADMSVTIRMNSSIKKAIASIADDAWETIQYPQAIFDEDTGRWISRAEVAEVEYTAFASKKKSARIPGRLIVRRIPELNPEKPEGQGTLFDAYRFHGVFSTVAKDVLDTVEMDKTHRQHAIIESVNAELKDSALAHMPS</sequence>
<evidence type="ECO:0000313" key="3">
    <source>
        <dbReference type="Proteomes" id="UP000323856"/>
    </source>
</evidence>
<comment type="caution">
    <text evidence="2">The sequence shown here is derived from an EMBL/GenBank/DDBJ whole genome shotgun (WGS) entry which is preliminary data.</text>
</comment>
<name>A0A5B0DM35_9MICC</name>
<feature type="non-terminal residue" evidence="2">
    <location>
        <position position="379"/>
    </location>
</feature>
<organism evidence="2 3">
    <name type="scientific">Paeniglutamicibacter gangotriensis</name>
    <dbReference type="NCBI Taxonomy" id="254787"/>
    <lineage>
        <taxon>Bacteria</taxon>
        <taxon>Bacillati</taxon>
        <taxon>Actinomycetota</taxon>
        <taxon>Actinomycetes</taxon>
        <taxon>Micrococcales</taxon>
        <taxon>Micrococcaceae</taxon>
        <taxon>Paeniglutamicibacter</taxon>
    </lineage>
</organism>
<dbReference type="InterPro" id="IPR047960">
    <property type="entry name" value="Transpos_IS1380"/>
</dbReference>
<reference evidence="2 3" key="1">
    <citation type="submission" date="2019-07" db="EMBL/GenBank/DDBJ databases">
        <title>Analysis of the biochemical properties, biological activity and biotechnological potential of siderophores and biosurfactants produced by Antarctic psychrotolerant bacteria.</title>
        <authorList>
            <person name="Styczynski M."/>
            <person name="Krucon T."/>
            <person name="Decewicz P."/>
            <person name="Dziewit L."/>
        </authorList>
    </citation>
    <scope>NUCLEOTIDE SEQUENCE [LARGE SCALE GENOMIC DNA]</scope>
    <source>
        <strain evidence="2 3">ANT_H27</strain>
    </source>
</reference>
<dbReference type="EMBL" id="VOBL01000062">
    <property type="protein sequence ID" value="KAA0967947.1"/>
    <property type="molecule type" value="Genomic_DNA"/>
</dbReference>
<gene>
    <name evidence="2" type="ORF">FQ154_20745</name>
</gene>
<dbReference type="NCBIfam" id="NF033539">
    <property type="entry name" value="transpos_IS1380"/>
    <property type="match status" value="1"/>
</dbReference>
<evidence type="ECO:0000259" key="1">
    <source>
        <dbReference type="Pfam" id="PF13701"/>
    </source>
</evidence>
<dbReference type="Proteomes" id="UP000323856">
    <property type="component" value="Unassembled WGS sequence"/>
</dbReference>
<dbReference type="RefSeq" id="WP_149621212.1">
    <property type="nucleotide sequence ID" value="NZ_VOBL01000062.1"/>
</dbReference>
<accession>A0A5B0DM35</accession>